<protein>
    <submittedName>
        <fullName evidence="11">Tumor p53-inducible nuclear 1 isoform X1</fullName>
    </submittedName>
</protein>
<dbReference type="InterPro" id="IPR029431">
    <property type="entry name" value="TP53INP"/>
</dbReference>
<dbReference type="GO" id="GO:0005829">
    <property type="term" value="C:cytosol"/>
    <property type="evidence" value="ECO:0007669"/>
    <property type="project" value="UniProtKB-SubCell"/>
</dbReference>
<evidence type="ECO:0000256" key="2">
    <source>
        <dbReference type="ARBA" id="ARBA00004514"/>
    </source>
</evidence>
<dbReference type="PANTHER" id="PTHR31671:SF0">
    <property type="entry name" value="TUMOR PROTEIN P53-INDUCIBLE NUCLEAR PROTEIN 1"/>
    <property type="match status" value="1"/>
</dbReference>
<evidence type="ECO:0000256" key="9">
    <source>
        <dbReference type="ARBA" id="ARBA00023329"/>
    </source>
</evidence>
<dbReference type="GO" id="GO:0031410">
    <property type="term" value="C:cytoplasmic vesicle"/>
    <property type="evidence" value="ECO:0007669"/>
    <property type="project" value="UniProtKB-KW"/>
</dbReference>
<keyword evidence="7" id="KW-0804">Transcription</keyword>
<dbReference type="GO" id="GO:0045893">
    <property type="term" value="P:positive regulation of DNA-templated transcription"/>
    <property type="evidence" value="ECO:0007669"/>
    <property type="project" value="TreeGrafter"/>
</dbReference>
<evidence type="ECO:0000256" key="10">
    <source>
        <dbReference type="ARBA" id="ARBA00034306"/>
    </source>
</evidence>
<name>A0AAD1W642_PELCU</name>
<keyword evidence="5" id="KW-0805">Transcription regulation</keyword>
<accession>A0AAD1W642</accession>
<keyword evidence="4" id="KW-0072">Autophagy</keyword>
<evidence type="ECO:0000313" key="12">
    <source>
        <dbReference type="Proteomes" id="UP001295444"/>
    </source>
</evidence>
<keyword evidence="6" id="KW-0010">Activator</keyword>
<evidence type="ECO:0000256" key="6">
    <source>
        <dbReference type="ARBA" id="ARBA00023159"/>
    </source>
</evidence>
<dbReference type="Proteomes" id="UP001295444">
    <property type="component" value="Chromosome 04"/>
</dbReference>
<evidence type="ECO:0000313" key="11">
    <source>
        <dbReference type="EMBL" id="CAH2285595.1"/>
    </source>
</evidence>
<sequence>MFQMFTYVFGAASNVSSQEPEFSEKNDDEWILVDIIVDSCTTQSDATTVEEPAPFDETPSLFTVGAFEPFENTSDSVFVHFNPSSMEESWFVTPPPCFTARELTTTEVETSPMENLLIEHPSMSVYAVRNLCHKEVAACDLEYPVFDVSELLKLTKENEKKGRQHAHCYVAALAARMNYLEKTKKFNCSKLSRQQSEKYFLNRKSLRHQNLIQGSHCRQIKHSGLVHQPCKRRYNY</sequence>
<keyword evidence="8" id="KW-0539">Nucleus</keyword>
<keyword evidence="12" id="KW-1185">Reference proteome</keyword>
<dbReference type="GO" id="GO:0005776">
    <property type="term" value="C:autophagosome"/>
    <property type="evidence" value="ECO:0007669"/>
    <property type="project" value="UniProtKB-SubCell"/>
</dbReference>
<evidence type="ECO:0000256" key="4">
    <source>
        <dbReference type="ARBA" id="ARBA00023006"/>
    </source>
</evidence>
<proteinExistence type="predicted"/>
<dbReference type="Pfam" id="PF14839">
    <property type="entry name" value="DOR"/>
    <property type="match status" value="1"/>
</dbReference>
<dbReference type="AlphaFoldDB" id="A0AAD1W642"/>
<dbReference type="EMBL" id="OW240915">
    <property type="protein sequence ID" value="CAH2285595.1"/>
    <property type="molecule type" value="Genomic_DNA"/>
</dbReference>
<organism evidence="11 12">
    <name type="scientific">Pelobates cultripes</name>
    <name type="common">Western spadefoot toad</name>
    <dbReference type="NCBI Taxonomy" id="61616"/>
    <lineage>
        <taxon>Eukaryota</taxon>
        <taxon>Metazoa</taxon>
        <taxon>Chordata</taxon>
        <taxon>Craniata</taxon>
        <taxon>Vertebrata</taxon>
        <taxon>Euteleostomi</taxon>
        <taxon>Amphibia</taxon>
        <taxon>Batrachia</taxon>
        <taxon>Anura</taxon>
        <taxon>Pelobatoidea</taxon>
        <taxon>Pelobatidae</taxon>
        <taxon>Pelobates</taxon>
    </lineage>
</organism>
<evidence type="ECO:0000256" key="8">
    <source>
        <dbReference type="ARBA" id="ARBA00023242"/>
    </source>
</evidence>
<keyword evidence="9" id="KW-0968">Cytoplasmic vesicle</keyword>
<evidence type="ECO:0000256" key="7">
    <source>
        <dbReference type="ARBA" id="ARBA00023163"/>
    </source>
</evidence>
<dbReference type="GO" id="GO:0016604">
    <property type="term" value="C:nuclear body"/>
    <property type="evidence" value="ECO:0007669"/>
    <property type="project" value="UniProtKB-SubCell"/>
</dbReference>
<evidence type="ECO:0000256" key="5">
    <source>
        <dbReference type="ARBA" id="ARBA00023015"/>
    </source>
</evidence>
<evidence type="ECO:0000256" key="3">
    <source>
        <dbReference type="ARBA" id="ARBA00022490"/>
    </source>
</evidence>
<comment type="subcellular location">
    <subcellularLocation>
        <location evidence="2">Cytoplasm</location>
        <location evidence="2">Cytosol</location>
    </subcellularLocation>
    <subcellularLocation>
        <location evidence="1">Cytoplasmic vesicle</location>
        <location evidence="1">Autophagosome</location>
    </subcellularLocation>
    <subcellularLocation>
        <location evidence="10">Nucleus</location>
        <location evidence="10">Nuclear body</location>
    </subcellularLocation>
</comment>
<gene>
    <name evidence="11" type="ORF">PECUL_23A004090</name>
</gene>
<reference evidence="11" key="1">
    <citation type="submission" date="2022-03" db="EMBL/GenBank/DDBJ databases">
        <authorList>
            <person name="Alioto T."/>
            <person name="Alioto T."/>
            <person name="Gomez Garrido J."/>
        </authorList>
    </citation>
    <scope>NUCLEOTIDE SEQUENCE</scope>
</reference>
<keyword evidence="3" id="KW-0963">Cytoplasm</keyword>
<dbReference type="GO" id="GO:0000045">
    <property type="term" value="P:autophagosome assembly"/>
    <property type="evidence" value="ECO:0007669"/>
    <property type="project" value="TreeGrafter"/>
</dbReference>
<evidence type="ECO:0000256" key="1">
    <source>
        <dbReference type="ARBA" id="ARBA00004419"/>
    </source>
</evidence>
<dbReference type="PANTHER" id="PTHR31671">
    <property type="entry name" value="DIABETES AND OBESITY REGULATED, ISOFORM G"/>
    <property type="match status" value="1"/>
</dbReference>